<comment type="subcellular location">
    <subcellularLocation>
        <location evidence="1">Cell membrane</location>
        <topology evidence="1">Multi-pass membrane protein</topology>
    </subcellularLocation>
</comment>
<feature type="transmembrane region" description="Helical" evidence="7">
    <location>
        <begin position="58"/>
        <end position="80"/>
    </location>
</feature>
<evidence type="ECO:0000256" key="5">
    <source>
        <dbReference type="ARBA" id="ARBA00022989"/>
    </source>
</evidence>
<dbReference type="Pfam" id="PF04226">
    <property type="entry name" value="Transgly_assoc"/>
    <property type="match status" value="1"/>
</dbReference>
<dbReference type="PANTHER" id="PTHR33884:SF3">
    <property type="entry name" value="UPF0410 PROTEIN YMGE"/>
    <property type="match status" value="1"/>
</dbReference>
<dbReference type="PANTHER" id="PTHR33884">
    <property type="entry name" value="UPF0410 PROTEIN YMGE"/>
    <property type="match status" value="1"/>
</dbReference>
<evidence type="ECO:0000256" key="6">
    <source>
        <dbReference type="ARBA" id="ARBA00023136"/>
    </source>
</evidence>
<name>A0A1F5KGT2_9BACT</name>
<keyword evidence="3" id="KW-1003">Cell membrane</keyword>
<reference evidence="8 9" key="1">
    <citation type="journal article" date="2016" name="Nat. Commun.">
        <title>Thousands of microbial genomes shed light on interconnected biogeochemical processes in an aquifer system.</title>
        <authorList>
            <person name="Anantharaman K."/>
            <person name="Brown C.T."/>
            <person name="Hug L.A."/>
            <person name="Sharon I."/>
            <person name="Castelle C.J."/>
            <person name="Probst A.J."/>
            <person name="Thomas B.C."/>
            <person name="Singh A."/>
            <person name="Wilkins M.J."/>
            <person name="Karaoz U."/>
            <person name="Brodie E.L."/>
            <person name="Williams K.H."/>
            <person name="Hubbard S.S."/>
            <person name="Banfield J.F."/>
        </authorList>
    </citation>
    <scope>NUCLEOTIDE SEQUENCE [LARGE SCALE GENOMIC DNA]</scope>
</reference>
<evidence type="ECO:0000256" key="3">
    <source>
        <dbReference type="ARBA" id="ARBA00022475"/>
    </source>
</evidence>
<gene>
    <name evidence="8" type="ORF">A3D25_04550</name>
</gene>
<protein>
    <recommendedName>
        <fullName evidence="10">Transglycosylase</fullName>
    </recommendedName>
</protein>
<dbReference type="Proteomes" id="UP000177328">
    <property type="component" value="Unassembled WGS sequence"/>
</dbReference>
<feature type="transmembrane region" description="Helical" evidence="7">
    <location>
        <begin position="29"/>
        <end position="51"/>
    </location>
</feature>
<accession>A0A1F5KGT2</accession>
<dbReference type="InterPro" id="IPR007341">
    <property type="entry name" value="Transgly_assoc"/>
</dbReference>
<organism evidence="8 9">
    <name type="scientific">Candidatus Daviesbacteria bacterium RIFCSPHIGHO2_02_FULL_43_12</name>
    <dbReference type="NCBI Taxonomy" id="1797776"/>
    <lineage>
        <taxon>Bacteria</taxon>
        <taxon>Candidatus Daviesiibacteriota</taxon>
    </lineage>
</organism>
<evidence type="ECO:0000313" key="8">
    <source>
        <dbReference type="EMBL" id="OGE40044.1"/>
    </source>
</evidence>
<dbReference type="AlphaFoldDB" id="A0A1F5KGT2"/>
<dbReference type="EMBL" id="MFDD01000014">
    <property type="protein sequence ID" value="OGE40044.1"/>
    <property type="molecule type" value="Genomic_DNA"/>
</dbReference>
<proteinExistence type="inferred from homology"/>
<evidence type="ECO:0000256" key="4">
    <source>
        <dbReference type="ARBA" id="ARBA00022692"/>
    </source>
</evidence>
<evidence type="ECO:0000256" key="2">
    <source>
        <dbReference type="ARBA" id="ARBA00011006"/>
    </source>
</evidence>
<sequence>MNILTWVLFGLIAGSIANLLDPEPSRGGVLGSIVLGIIGALVGGFLANVLLGLTISGFNLTSFLIAVGGSLLLLFIGRLFQSRDI</sequence>
<dbReference type="GO" id="GO:0005886">
    <property type="term" value="C:plasma membrane"/>
    <property type="evidence" value="ECO:0007669"/>
    <property type="project" value="UniProtKB-SubCell"/>
</dbReference>
<keyword evidence="6 7" id="KW-0472">Membrane</keyword>
<keyword evidence="4 7" id="KW-0812">Transmembrane</keyword>
<keyword evidence="5 7" id="KW-1133">Transmembrane helix</keyword>
<evidence type="ECO:0000256" key="7">
    <source>
        <dbReference type="SAM" id="Phobius"/>
    </source>
</evidence>
<comment type="caution">
    <text evidence="8">The sequence shown here is derived from an EMBL/GenBank/DDBJ whole genome shotgun (WGS) entry which is preliminary data.</text>
</comment>
<evidence type="ECO:0000256" key="1">
    <source>
        <dbReference type="ARBA" id="ARBA00004651"/>
    </source>
</evidence>
<evidence type="ECO:0008006" key="10">
    <source>
        <dbReference type="Google" id="ProtNLM"/>
    </source>
</evidence>
<evidence type="ECO:0000313" key="9">
    <source>
        <dbReference type="Proteomes" id="UP000177328"/>
    </source>
</evidence>
<comment type="similarity">
    <text evidence="2">Belongs to the UPF0410 family.</text>
</comment>